<gene>
    <name evidence="1" type="ORF">D2E76_15855</name>
</gene>
<evidence type="ECO:0000313" key="1">
    <source>
        <dbReference type="EMBL" id="RIT36734.1"/>
    </source>
</evidence>
<accession>A0ABD7HLZ0</accession>
<evidence type="ECO:0000313" key="2">
    <source>
        <dbReference type="Proteomes" id="UP000284557"/>
    </source>
</evidence>
<proteinExistence type="predicted"/>
<protein>
    <submittedName>
        <fullName evidence="1">Uncharacterized protein</fullName>
    </submittedName>
</protein>
<reference evidence="1 2" key="1">
    <citation type="submission" date="2018-08" db="EMBL/GenBank/DDBJ databases">
        <title>Linezolid Resistance in Mycobacterium abscessus: MIC Distribution and Comprehensive Investigation of Resistance Mechanisms.</title>
        <authorList>
            <person name="Ye M."/>
            <person name="Xu L."/>
            <person name="Zou Y."/>
            <person name="Li B."/>
            <person name="Guo Q."/>
            <person name="Zhang Y."/>
            <person name="Zhan M."/>
            <person name="Xu B."/>
            <person name="Yu F."/>
            <person name="Zhang Z."/>
            <person name="Chu H."/>
        </authorList>
    </citation>
    <scope>NUCLEOTIDE SEQUENCE [LARGE SCALE GENOMIC DNA]</scope>
    <source>
        <strain evidence="1 2">G143</strain>
    </source>
</reference>
<name>A0ABD7HLZ0_9MYCO</name>
<sequence>MTDASSYSFKWTLGFGKRMRQLRSQLGNPPYDIVEAAGGPPALEQADIEQPPLSDASTYMVSEDTLRQYAQAYTRLGARPGSEARDLCTGDAKQWPAPSTWVDESFVMALGEAGFAASDPELLEMRGRQVDQAARTASNGQNTFVFGALSNGELVNADHLKRFGRGAAPGNIAREEARAAVDLFYQHIAIVAGRHPAISVAADHFSGNAIARHWHSEDSVKRNVFGRLDPIDGIRTLTAARQRAIALKAAEERLDAVAPMIVLINALTDQLNAQSDTTAQSTLTALDTWRRYKEMPGKWSELLMGLPGETWRELPDVRSMVMATGKVLSRWEYVREGFPLELTYQLGADKQIEWAPKDVASPPGLSRQAGDLWLIGEPSGTYSAGLALIRDMGQPALHFRAEDEELVTLDPPPRYTALHWCPSGILDNIVLVHRAVPSQVQWRAVQIY</sequence>
<dbReference type="AlphaFoldDB" id="A0ABD7HLZ0"/>
<dbReference type="EMBL" id="QXBN01000012">
    <property type="protein sequence ID" value="RIT36734.1"/>
    <property type="molecule type" value="Genomic_DNA"/>
</dbReference>
<organism evidence="1 2">
    <name type="scientific">Mycobacteroides abscessus</name>
    <dbReference type="NCBI Taxonomy" id="36809"/>
    <lineage>
        <taxon>Bacteria</taxon>
        <taxon>Bacillati</taxon>
        <taxon>Actinomycetota</taxon>
        <taxon>Actinomycetes</taxon>
        <taxon>Mycobacteriales</taxon>
        <taxon>Mycobacteriaceae</taxon>
        <taxon>Mycobacteroides</taxon>
    </lineage>
</organism>
<dbReference type="Proteomes" id="UP000284557">
    <property type="component" value="Unassembled WGS sequence"/>
</dbReference>
<comment type="caution">
    <text evidence="1">The sequence shown here is derived from an EMBL/GenBank/DDBJ whole genome shotgun (WGS) entry which is preliminary data.</text>
</comment>
<dbReference type="RefSeq" id="WP_119596391.1">
    <property type="nucleotide sequence ID" value="NZ_QXBN01000012.1"/>
</dbReference>